<dbReference type="InterPro" id="IPR036388">
    <property type="entry name" value="WH-like_DNA-bd_sf"/>
</dbReference>
<dbReference type="SUPFAM" id="SSF88946">
    <property type="entry name" value="Sigma2 domain of RNA polymerase sigma factors"/>
    <property type="match status" value="1"/>
</dbReference>
<organism evidence="7 8">
    <name type="scientific">Luteolibacter rhizosphaerae</name>
    <dbReference type="NCBI Taxonomy" id="2989719"/>
    <lineage>
        <taxon>Bacteria</taxon>
        <taxon>Pseudomonadati</taxon>
        <taxon>Verrucomicrobiota</taxon>
        <taxon>Verrucomicrobiia</taxon>
        <taxon>Verrucomicrobiales</taxon>
        <taxon>Verrucomicrobiaceae</taxon>
        <taxon>Luteolibacter</taxon>
    </lineage>
</organism>
<evidence type="ECO:0000256" key="4">
    <source>
        <dbReference type="ARBA" id="ARBA00023163"/>
    </source>
</evidence>
<dbReference type="PANTHER" id="PTHR43133:SF51">
    <property type="entry name" value="RNA POLYMERASE SIGMA FACTOR"/>
    <property type="match status" value="1"/>
</dbReference>
<evidence type="ECO:0000259" key="6">
    <source>
        <dbReference type="Pfam" id="PF08281"/>
    </source>
</evidence>
<dbReference type="InterPro" id="IPR014284">
    <property type="entry name" value="RNA_pol_sigma-70_dom"/>
</dbReference>
<dbReference type="Gene3D" id="1.10.1740.10">
    <property type="match status" value="1"/>
</dbReference>
<comment type="caution">
    <text evidence="7">The sequence shown here is derived from an EMBL/GenBank/DDBJ whole genome shotgun (WGS) entry which is preliminary data.</text>
</comment>
<evidence type="ECO:0000259" key="5">
    <source>
        <dbReference type="Pfam" id="PF04542"/>
    </source>
</evidence>
<dbReference type="InterPro" id="IPR013324">
    <property type="entry name" value="RNA_pol_sigma_r3/r4-like"/>
</dbReference>
<dbReference type="InterPro" id="IPR013249">
    <property type="entry name" value="RNA_pol_sigma70_r4_t2"/>
</dbReference>
<evidence type="ECO:0000256" key="1">
    <source>
        <dbReference type="ARBA" id="ARBA00010641"/>
    </source>
</evidence>
<proteinExistence type="inferred from homology"/>
<dbReference type="InterPro" id="IPR039425">
    <property type="entry name" value="RNA_pol_sigma-70-like"/>
</dbReference>
<dbReference type="Pfam" id="PF04542">
    <property type="entry name" value="Sigma70_r2"/>
    <property type="match status" value="1"/>
</dbReference>
<dbReference type="RefSeq" id="WP_264514248.1">
    <property type="nucleotide sequence ID" value="NZ_JAPDDR010000007.1"/>
</dbReference>
<keyword evidence="8" id="KW-1185">Reference proteome</keyword>
<dbReference type="NCBIfam" id="TIGR02937">
    <property type="entry name" value="sigma70-ECF"/>
    <property type="match status" value="1"/>
</dbReference>
<dbReference type="SUPFAM" id="SSF88659">
    <property type="entry name" value="Sigma3 and sigma4 domains of RNA polymerase sigma factors"/>
    <property type="match status" value="1"/>
</dbReference>
<feature type="domain" description="RNA polymerase sigma factor 70 region 4 type 2" evidence="6">
    <location>
        <begin position="118"/>
        <end position="169"/>
    </location>
</feature>
<evidence type="ECO:0000313" key="7">
    <source>
        <dbReference type="EMBL" id="MCW1914712.1"/>
    </source>
</evidence>
<dbReference type="Pfam" id="PF08281">
    <property type="entry name" value="Sigma70_r4_2"/>
    <property type="match status" value="1"/>
</dbReference>
<keyword evidence="3" id="KW-0731">Sigma factor</keyword>
<dbReference type="InterPro" id="IPR007627">
    <property type="entry name" value="RNA_pol_sigma70_r2"/>
</dbReference>
<dbReference type="Gene3D" id="1.10.10.10">
    <property type="entry name" value="Winged helix-like DNA-binding domain superfamily/Winged helix DNA-binding domain"/>
    <property type="match status" value="1"/>
</dbReference>
<feature type="domain" description="RNA polymerase sigma-70 region 2" evidence="5">
    <location>
        <begin position="21"/>
        <end position="86"/>
    </location>
</feature>
<accession>A0ABT3G4D9</accession>
<gene>
    <name evidence="7" type="ORF">OJ996_14080</name>
</gene>
<evidence type="ECO:0000256" key="2">
    <source>
        <dbReference type="ARBA" id="ARBA00023015"/>
    </source>
</evidence>
<dbReference type="InterPro" id="IPR013325">
    <property type="entry name" value="RNA_pol_sigma_r2"/>
</dbReference>
<name>A0ABT3G4D9_9BACT</name>
<evidence type="ECO:0000313" key="8">
    <source>
        <dbReference type="Proteomes" id="UP001165653"/>
    </source>
</evidence>
<protein>
    <submittedName>
        <fullName evidence="7">Sigma-70 family RNA polymerase sigma factor</fullName>
    </submittedName>
</protein>
<dbReference type="PANTHER" id="PTHR43133">
    <property type="entry name" value="RNA POLYMERASE ECF-TYPE SIGMA FACTO"/>
    <property type="match status" value="1"/>
</dbReference>
<evidence type="ECO:0000256" key="3">
    <source>
        <dbReference type="ARBA" id="ARBA00023082"/>
    </source>
</evidence>
<dbReference type="EMBL" id="JAPDDR010000007">
    <property type="protein sequence ID" value="MCW1914712.1"/>
    <property type="molecule type" value="Genomic_DNA"/>
</dbReference>
<reference evidence="7" key="1">
    <citation type="submission" date="2022-10" db="EMBL/GenBank/DDBJ databases">
        <title>Luteolibacter sp. GHJ8, whole genome shotgun sequencing project.</title>
        <authorList>
            <person name="Zhao G."/>
            <person name="Shen L."/>
        </authorList>
    </citation>
    <scope>NUCLEOTIDE SEQUENCE</scope>
    <source>
        <strain evidence="7">GHJ8</strain>
    </source>
</reference>
<dbReference type="Proteomes" id="UP001165653">
    <property type="component" value="Unassembled WGS sequence"/>
</dbReference>
<keyword evidence="2" id="KW-0805">Transcription regulation</keyword>
<dbReference type="NCBIfam" id="TIGR02989">
    <property type="entry name" value="Sig-70_gvs1"/>
    <property type="match status" value="1"/>
</dbReference>
<sequence>MSEELKGMNQEEAHTAAVQGLFLQFQPAVRGYVISMLPDFSLADDVMQEIFLVVTRKAASFEIGTSFPAWVKTIARFKVMEAMRAGRSKCETLSEEVLQALDAERTEFRSGGDERLHLLASCMDELAPQARRSIDFRYKQDHQPPQIAELMGCTVQSVNVTLSRARAFLRECVLRKMDASKI</sequence>
<keyword evidence="4" id="KW-0804">Transcription</keyword>
<dbReference type="InterPro" id="IPR014331">
    <property type="entry name" value="RNA_pol_sigma70_ECF_RHOBA"/>
</dbReference>
<comment type="similarity">
    <text evidence="1">Belongs to the sigma-70 factor family. ECF subfamily.</text>
</comment>